<proteinExistence type="predicted"/>
<keyword evidence="7" id="KW-1185">Reference proteome</keyword>
<dbReference type="GeneID" id="7827560"/>
<dbReference type="EMBL" id="GG662285">
    <property type="protein sequence ID" value="EAS06512.1"/>
    <property type="molecule type" value="Genomic_DNA"/>
</dbReference>
<evidence type="ECO:0000256" key="3">
    <source>
        <dbReference type="ARBA" id="ARBA00022989"/>
    </source>
</evidence>
<protein>
    <submittedName>
        <fullName evidence="6">Tetraspanin family protein</fullName>
    </submittedName>
</protein>
<dbReference type="OMA" id="LIGICKN"/>
<comment type="subcellular location">
    <subcellularLocation>
        <location evidence="1">Membrane</location>
        <topology evidence="1">Multi-pass membrane protein</topology>
    </subcellularLocation>
</comment>
<feature type="transmembrane region" description="Helical" evidence="5">
    <location>
        <begin position="45"/>
        <end position="71"/>
    </location>
</feature>
<evidence type="ECO:0000256" key="4">
    <source>
        <dbReference type="ARBA" id="ARBA00023136"/>
    </source>
</evidence>
<name>Q24FE6_TETTS</name>
<feature type="transmembrane region" description="Helical" evidence="5">
    <location>
        <begin position="83"/>
        <end position="102"/>
    </location>
</feature>
<feature type="transmembrane region" description="Helical" evidence="5">
    <location>
        <begin position="239"/>
        <end position="262"/>
    </location>
</feature>
<gene>
    <name evidence="6" type="ORF">TTHERM_00865170</name>
</gene>
<dbReference type="AlphaFoldDB" id="Q24FE6"/>
<dbReference type="Proteomes" id="UP000009168">
    <property type="component" value="Unassembled WGS sequence"/>
</dbReference>
<keyword evidence="4 5" id="KW-0472">Membrane</keyword>
<sequence>MNNKTLQKLVQSSTVLLLLLGAFWITFVCILYSKYPDVRNVSQYFTAALLIGFVNGILLIIWAILGLIGICKNVKCLLFTYNFGIFVFLLIPIAILVISILISTNMDSYKNDTNCTQYDLFSQLAELNTKSYQTLCQSGCQCDFEGTQLEAQQLGITNFVNSESGPIRVQECKAYDLFDLDHQDSNSDILQAMEETFGCSGFCSKNNYFVFSNINEGIPNGDCKVEVLDFIEDNNVKTIVASSIVTFFMVLCFIFSVFWCCMQSKIQTVDTKVIEAQQNIRN</sequence>
<dbReference type="OrthoDB" id="289296at2759"/>
<dbReference type="InterPro" id="IPR018499">
    <property type="entry name" value="Tetraspanin/Peripherin"/>
</dbReference>
<dbReference type="InParanoid" id="Q24FE6"/>
<evidence type="ECO:0000256" key="5">
    <source>
        <dbReference type="SAM" id="Phobius"/>
    </source>
</evidence>
<organism evidence="6 7">
    <name type="scientific">Tetrahymena thermophila (strain SB210)</name>
    <dbReference type="NCBI Taxonomy" id="312017"/>
    <lineage>
        <taxon>Eukaryota</taxon>
        <taxon>Sar</taxon>
        <taxon>Alveolata</taxon>
        <taxon>Ciliophora</taxon>
        <taxon>Intramacronucleata</taxon>
        <taxon>Oligohymenophorea</taxon>
        <taxon>Hymenostomatida</taxon>
        <taxon>Tetrahymenina</taxon>
        <taxon>Tetrahymenidae</taxon>
        <taxon>Tetrahymena</taxon>
    </lineage>
</organism>
<keyword evidence="2 5" id="KW-0812">Transmembrane</keyword>
<evidence type="ECO:0000313" key="7">
    <source>
        <dbReference type="Proteomes" id="UP000009168"/>
    </source>
</evidence>
<accession>Q24FE6</accession>
<dbReference type="GO" id="GO:0016020">
    <property type="term" value="C:membrane"/>
    <property type="evidence" value="ECO:0007669"/>
    <property type="project" value="UniProtKB-SubCell"/>
</dbReference>
<evidence type="ECO:0000256" key="1">
    <source>
        <dbReference type="ARBA" id="ARBA00004141"/>
    </source>
</evidence>
<dbReference type="KEGG" id="tet:TTHERM_00865170"/>
<reference evidence="7" key="1">
    <citation type="journal article" date="2006" name="PLoS Biol.">
        <title>Macronuclear genome sequence of the ciliate Tetrahymena thermophila, a model eukaryote.</title>
        <authorList>
            <person name="Eisen J.A."/>
            <person name="Coyne R.S."/>
            <person name="Wu M."/>
            <person name="Wu D."/>
            <person name="Thiagarajan M."/>
            <person name="Wortman J.R."/>
            <person name="Badger J.H."/>
            <person name="Ren Q."/>
            <person name="Amedeo P."/>
            <person name="Jones K.M."/>
            <person name="Tallon L.J."/>
            <person name="Delcher A.L."/>
            <person name="Salzberg S.L."/>
            <person name="Silva J.C."/>
            <person name="Haas B.J."/>
            <person name="Majoros W.H."/>
            <person name="Farzad M."/>
            <person name="Carlton J.M."/>
            <person name="Smith R.K. Jr."/>
            <person name="Garg J."/>
            <person name="Pearlman R.E."/>
            <person name="Karrer K.M."/>
            <person name="Sun L."/>
            <person name="Manning G."/>
            <person name="Elde N.C."/>
            <person name="Turkewitz A.P."/>
            <person name="Asai D.J."/>
            <person name="Wilkes D.E."/>
            <person name="Wang Y."/>
            <person name="Cai H."/>
            <person name="Collins K."/>
            <person name="Stewart B.A."/>
            <person name="Lee S.R."/>
            <person name="Wilamowska K."/>
            <person name="Weinberg Z."/>
            <person name="Ruzzo W.L."/>
            <person name="Wloga D."/>
            <person name="Gaertig J."/>
            <person name="Frankel J."/>
            <person name="Tsao C.-C."/>
            <person name="Gorovsky M.A."/>
            <person name="Keeling P.J."/>
            <person name="Waller R.F."/>
            <person name="Patron N.J."/>
            <person name="Cherry J.M."/>
            <person name="Stover N.A."/>
            <person name="Krieger C.J."/>
            <person name="del Toro C."/>
            <person name="Ryder H.F."/>
            <person name="Williamson S.C."/>
            <person name="Barbeau R.A."/>
            <person name="Hamilton E.P."/>
            <person name="Orias E."/>
        </authorList>
    </citation>
    <scope>NUCLEOTIDE SEQUENCE [LARGE SCALE GENOMIC DNA]</scope>
    <source>
        <strain evidence="7">SB210</strain>
    </source>
</reference>
<dbReference type="RefSeq" id="XP_001026757.1">
    <property type="nucleotide sequence ID" value="XM_001026757.1"/>
</dbReference>
<evidence type="ECO:0000313" key="6">
    <source>
        <dbReference type="EMBL" id="EAS06512.1"/>
    </source>
</evidence>
<evidence type="ECO:0000256" key="2">
    <source>
        <dbReference type="ARBA" id="ARBA00022692"/>
    </source>
</evidence>
<dbReference type="HOGENOM" id="CLU_053789_1_0_1"/>
<dbReference type="Pfam" id="PF00335">
    <property type="entry name" value="Tetraspanin"/>
    <property type="match status" value="1"/>
</dbReference>
<keyword evidence="3 5" id="KW-1133">Transmembrane helix</keyword>
<feature type="transmembrane region" description="Helical" evidence="5">
    <location>
        <begin position="12"/>
        <end position="33"/>
    </location>
</feature>